<comment type="caution">
    <text evidence="6">The sequence shown here is derived from an EMBL/GenBank/DDBJ whole genome shotgun (WGS) entry which is preliminary data.</text>
</comment>
<protein>
    <recommendedName>
        <fullName evidence="8">Pyridoxal-phosphate dependent enzyme</fullName>
    </recommendedName>
</protein>
<dbReference type="GO" id="GO:0019148">
    <property type="term" value="F:D-cysteine desulfhydrase activity"/>
    <property type="evidence" value="ECO:0007669"/>
    <property type="project" value="TreeGrafter"/>
</dbReference>
<evidence type="ECO:0000256" key="2">
    <source>
        <dbReference type="ARBA" id="ARBA00008639"/>
    </source>
</evidence>
<gene>
    <name evidence="6" type="ORF">E1H14_03260</name>
</gene>
<dbReference type="PANTHER" id="PTHR43780">
    <property type="entry name" value="1-AMINOCYCLOPROPANE-1-CARBOXYLATE DEAMINASE-RELATED"/>
    <property type="match status" value="1"/>
</dbReference>
<dbReference type="Proteomes" id="UP000325302">
    <property type="component" value="Unassembled WGS sequence"/>
</dbReference>
<dbReference type="RefSeq" id="WP_149390025.1">
    <property type="nucleotide sequence ID" value="NZ_SMRS01000002.1"/>
</dbReference>
<accession>A0A5A9W8B8</accession>
<name>A0A5A9W8B8_9GAMM</name>
<evidence type="ECO:0000256" key="4">
    <source>
        <dbReference type="PIRSR" id="PIRSR006278-1"/>
    </source>
</evidence>
<dbReference type="Gene3D" id="3.40.50.1100">
    <property type="match status" value="2"/>
</dbReference>
<reference evidence="6 7" key="1">
    <citation type="submission" date="2019-03" db="EMBL/GenBank/DDBJ databases">
        <title>Nitrincola sp. nov. isolated from an Indian soda lake.</title>
        <authorList>
            <person name="Joshi A."/>
            <person name="Thite S.V."/>
            <person name="Joseph N."/>
            <person name="Dhotre D."/>
            <person name="Moorthy M."/>
            <person name="Shouche Y.S."/>
        </authorList>
    </citation>
    <scope>NUCLEOTIDE SEQUENCE [LARGE SCALE GENOMIC DNA]</scope>
    <source>
        <strain evidence="6 7">MEB193</strain>
    </source>
</reference>
<keyword evidence="3 5" id="KW-0663">Pyridoxal phosphate</keyword>
<evidence type="ECO:0000256" key="1">
    <source>
        <dbReference type="ARBA" id="ARBA00001933"/>
    </source>
</evidence>
<keyword evidence="7" id="KW-1185">Reference proteome</keyword>
<proteinExistence type="inferred from homology"/>
<sequence>MQSDSVYLQRLSWPVWQKHGITVDVLRLDRLDELISGNKAFKLQPWSPPNTPQRPLLSFGGAWSNHLHALAAAGQRWGVSTWGIVRGEPPATAHAAIQDLERMGMQLMFIDRETYRRREEPAFRLSLQAQIGEFELIPEGGNCPASILACQQIWSFIPDQEKWDVLVCAMGTGATLAGLISGRGSRKTQLLGISSLKISTPELEVMVRLALARAGQSDPGGWQVQPSTLRYGALNGHLASLFQRSEALGLPLDPIYTLRALDGLLHRVLAGELPVGSKVLLLHTGGLQGVRGQRARIECLSPAFQGPMPL</sequence>
<evidence type="ECO:0000256" key="3">
    <source>
        <dbReference type="ARBA" id="ARBA00022898"/>
    </source>
</evidence>
<evidence type="ECO:0000313" key="7">
    <source>
        <dbReference type="Proteomes" id="UP000325302"/>
    </source>
</evidence>
<dbReference type="AlphaFoldDB" id="A0A5A9W8B8"/>
<dbReference type="InterPro" id="IPR036052">
    <property type="entry name" value="TrpB-like_PALP_sf"/>
</dbReference>
<dbReference type="InterPro" id="IPR027278">
    <property type="entry name" value="ACCD_DCysDesulf"/>
</dbReference>
<dbReference type="OrthoDB" id="9801249at2"/>
<dbReference type="PANTHER" id="PTHR43780:SF2">
    <property type="entry name" value="1-AMINOCYCLOPROPANE-1-CARBOXYLATE DEAMINASE-RELATED"/>
    <property type="match status" value="1"/>
</dbReference>
<feature type="active site" description="Nucleophile" evidence="4">
    <location>
        <position position="64"/>
    </location>
</feature>
<dbReference type="SUPFAM" id="SSF53686">
    <property type="entry name" value="Tryptophan synthase beta subunit-like PLP-dependent enzymes"/>
    <property type="match status" value="1"/>
</dbReference>
<feature type="modified residue" description="N6-(pyridoxal phosphate)lysine" evidence="5">
    <location>
        <position position="39"/>
    </location>
</feature>
<dbReference type="EMBL" id="SMRS01000002">
    <property type="protein sequence ID" value="KAA0875721.1"/>
    <property type="molecule type" value="Genomic_DNA"/>
</dbReference>
<evidence type="ECO:0008006" key="8">
    <source>
        <dbReference type="Google" id="ProtNLM"/>
    </source>
</evidence>
<organism evidence="6 7">
    <name type="scientific">Nitrincola tapanii</name>
    <dbReference type="NCBI Taxonomy" id="1708751"/>
    <lineage>
        <taxon>Bacteria</taxon>
        <taxon>Pseudomonadati</taxon>
        <taxon>Pseudomonadota</taxon>
        <taxon>Gammaproteobacteria</taxon>
        <taxon>Oceanospirillales</taxon>
        <taxon>Oceanospirillaceae</taxon>
        <taxon>Nitrincola</taxon>
    </lineage>
</organism>
<comment type="cofactor">
    <cofactor evidence="1">
        <name>pyridoxal 5'-phosphate</name>
        <dbReference type="ChEBI" id="CHEBI:597326"/>
    </cofactor>
</comment>
<evidence type="ECO:0000256" key="5">
    <source>
        <dbReference type="PIRSR" id="PIRSR006278-2"/>
    </source>
</evidence>
<evidence type="ECO:0000313" key="6">
    <source>
        <dbReference type="EMBL" id="KAA0875721.1"/>
    </source>
</evidence>
<dbReference type="PIRSF" id="PIRSF006278">
    <property type="entry name" value="ACCD_DCysDesulf"/>
    <property type="match status" value="1"/>
</dbReference>
<comment type="similarity">
    <text evidence="2">Belongs to the ACC deaminase/D-cysteine desulfhydrase family.</text>
</comment>